<protein>
    <submittedName>
        <fullName evidence="1">DUF3775 domain-containing protein</fullName>
    </submittedName>
</protein>
<accession>A0ABU8BUY0</accession>
<evidence type="ECO:0000313" key="2">
    <source>
        <dbReference type="Proteomes" id="UP001431963"/>
    </source>
</evidence>
<evidence type="ECO:0000313" key="1">
    <source>
        <dbReference type="EMBL" id="MEH7828492.1"/>
    </source>
</evidence>
<dbReference type="Proteomes" id="UP001431963">
    <property type="component" value="Unassembled WGS sequence"/>
</dbReference>
<dbReference type="RefSeq" id="WP_335422468.1">
    <property type="nucleotide sequence ID" value="NZ_JBALHR010000004.1"/>
</dbReference>
<comment type="caution">
    <text evidence="1">The sequence shown here is derived from an EMBL/GenBank/DDBJ whole genome shotgun (WGS) entry which is preliminary data.</text>
</comment>
<dbReference type="Pfam" id="PF12616">
    <property type="entry name" value="DUF3775"/>
    <property type="match status" value="1"/>
</dbReference>
<reference evidence="1" key="1">
    <citation type="submission" date="2024-02" db="EMBL/GenBank/DDBJ databases">
        <title>Genome sequences of strain Gemmobacter sp. JM10B15.</title>
        <authorList>
            <person name="Zhang M."/>
        </authorList>
    </citation>
    <scope>NUCLEOTIDE SEQUENCE</scope>
    <source>
        <strain evidence="1">JM10B15</strain>
    </source>
</reference>
<organism evidence="1 2">
    <name type="scientific">Gemmobacter denitrificans</name>
    <dbReference type="NCBI Taxonomy" id="3123040"/>
    <lineage>
        <taxon>Bacteria</taxon>
        <taxon>Pseudomonadati</taxon>
        <taxon>Pseudomonadota</taxon>
        <taxon>Alphaproteobacteria</taxon>
        <taxon>Rhodobacterales</taxon>
        <taxon>Paracoccaceae</taxon>
        <taxon>Gemmobacter</taxon>
    </lineage>
</organism>
<name>A0ABU8BUY0_9RHOB</name>
<sequence length="109" mass="12075">MLEISPAKVVHIIYQTREGRMAEEELRAFIAGLNEDEQAHLVALAWVGRGAFEPEDFEDAVDTAWAERSTPTEVYLTGMPHLAENLEAGLEAMGVDVTEVEADFLDGDR</sequence>
<gene>
    <name evidence="1" type="ORF">V6590_10045</name>
</gene>
<keyword evidence="2" id="KW-1185">Reference proteome</keyword>
<dbReference type="InterPro" id="IPR022254">
    <property type="entry name" value="DUF3775"/>
</dbReference>
<dbReference type="EMBL" id="JBALHR010000004">
    <property type="protein sequence ID" value="MEH7828492.1"/>
    <property type="molecule type" value="Genomic_DNA"/>
</dbReference>
<proteinExistence type="predicted"/>